<evidence type="ECO:0000259" key="1">
    <source>
        <dbReference type="Pfam" id="PF03061"/>
    </source>
</evidence>
<reference evidence="3" key="1">
    <citation type="journal article" date="2013" name="Genome Announc.">
        <title>Genome sequence of the food spoilage yeast Zygosaccharomyces bailii CLIB 213(T).</title>
        <authorList>
            <person name="Galeote V."/>
            <person name="Bigey F."/>
            <person name="Devillers H."/>
            <person name="Neuveglise C."/>
            <person name="Dequin S."/>
        </authorList>
    </citation>
    <scope>NUCLEOTIDE SEQUENCE [LARGE SCALE GENOMIC DNA]</scope>
    <source>
        <strain evidence="3">CLIB 213 / ATCC 58445 / CBS 680 / CCRC 21525 / NBRC 1098 / NCYC 1416 / NRRL Y-2227</strain>
    </source>
</reference>
<protein>
    <submittedName>
        <fullName evidence="2">ZYBA0S06-03642g1_1</fullName>
    </submittedName>
</protein>
<gene>
    <name evidence="2" type="ORF">BN860_03642g</name>
</gene>
<dbReference type="InterPro" id="IPR006683">
    <property type="entry name" value="Thioestr_dom"/>
</dbReference>
<dbReference type="InterPro" id="IPR052061">
    <property type="entry name" value="PTE-AB_protein"/>
</dbReference>
<keyword evidence="3" id="KW-1185">Reference proteome</keyword>
<dbReference type="SUPFAM" id="SSF54637">
    <property type="entry name" value="Thioesterase/thiol ester dehydrase-isomerase"/>
    <property type="match status" value="1"/>
</dbReference>
<dbReference type="AlphaFoldDB" id="A0A8J2XBK2"/>
<dbReference type="InterPro" id="IPR029069">
    <property type="entry name" value="HotDog_dom_sf"/>
</dbReference>
<name>A0A8J2XBK2_ZYGB2</name>
<sequence>MRRDAGNPCGECTRGSGKNAGFACQGANDMEPPGLKVLQRAKPPAERSVPVSRLGTTYKSGLRAPEGREGVTFTIPTSTRTHIQTNKYLLTYRDMFSAVNRVVLLPIAGLTLGTLGFLRTWPDVDHKTLKTDPEVVERWQRTPTYRELGLWPHTSRLSEAIPAAHRANHVGQGLLSGRGKLENDPLIFRDEERGELAAVYQLGPELADSNGHVYPGVLSIMLDEALCYCGFPKLPHGHGVTAKLDLQFERPVPAGSLVVLRASVVESRGRKCVIGGRLESIPGMEQGVGGWLRSILGRSQVYARGECVLVEPRWFKWMKWV</sequence>
<dbReference type="Gene3D" id="3.10.129.10">
    <property type="entry name" value="Hotdog Thioesterase"/>
    <property type="match status" value="1"/>
</dbReference>
<evidence type="ECO:0000313" key="2">
    <source>
        <dbReference type="EMBL" id="CDF90226.1"/>
    </source>
</evidence>
<dbReference type="PANTHER" id="PTHR47260">
    <property type="entry name" value="UPF0644 PROTEIN PB2B4.06"/>
    <property type="match status" value="1"/>
</dbReference>
<dbReference type="CDD" id="cd03440">
    <property type="entry name" value="hot_dog"/>
    <property type="match status" value="1"/>
</dbReference>
<accession>A0A8J2XBK2</accession>
<dbReference type="PANTHER" id="PTHR47260:SF4">
    <property type="entry name" value="MIOREX COMPLEX COMPONENT 3"/>
    <property type="match status" value="1"/>
</dbReference>
<dbReference type="OrthoDB" id="506431at2759"/>
<proteinExistence type="predicted"/>
<feature type="domain" description="Thioesterase" evidence="1">
    <location>
        <begin position="210"/>
        <end position="283"/>
    </location>
</feature>
<evidence type="ECO:0000313" key="3">
    <source>
        <dbReference type="Proteomes" id="UP000019375"/>
    </source>
</evidence>
<dbReference type="Proteomes" id="UP000019375">
    <property type="component" value="Unassembled WGS sequence"/>
</dbReference>
<dbReference type="Pfam" id="PF03061">
    <property type="entry name" value="4HBT"/>
    <property type="match status" value="1"/>
</dbReference>
<organism evidence="2 3">
    <name type="scientific">Zygosaccharomyces bailii (strain CLIB 213 / ATCC 58445 / CBS 680 / BCRC 21525 / NBRC 1098 / NCYC 1416 / NRRL Y-2227)</name>
    <dbReference type="NCBI Taxonomy" id="1333698"/>
    <lineage>
        <taxon>Eukaryota</taxon>
        <taxon>Fungi</taxon>
        <taxon>Dikarya</taxon>
        <taxon>Ascomycota</taxon>
        <taxon>Saccharomycotina</taxon>
        <taxon>Saccharomycetes</taxon>
        <taxon>Saccharomycetales</taxon>
        <taxon>Saccharomycetaceae</taxon>
        <taxon>Zygosaccharomyces</taxon>
    </lineage>
</organism>
<dbReference type="EMBL" id="HG316459">
    <property type="protein sequence ID" value="CDF90226.1"/>
    <property type="molecule type" value="Genomic_DNA"/>
</dbReference>